<dbReference type="InterPro" id="IPR018076">
    <property type="entry name" value="T2SS_GspF_dom"/>
</dbReference>
<feature type="transmembrane region" description="Helical" evidence="6">
    <location>
        <begin position="203"/>
        <end position="227"/>
    </location>
</feature>
<protein>
    <submittedName>
        <fullName evidence="8">Type II secretion system F family protein</fullName>
    </submittedName>
</protein>
<dbReference type="RefSeq" id="WP_344328484.1">
    <property type="nucleotide sequence ID" value="NZ_BAAAPY010000008.1"/>
</dbReference>
<organism evidence="8 9">
    <name type="scientific">Aeromicrobium halocynthiae</name>
    <dbReference type="NCBI Taxonomy" id="560557"/>
    <lineage>
        <taxon>Bacteria</taxon>
        <taxon>Bacillati</taxon>
        <taxon>Actinomycetota</taxon>
        <taxon>Actinomycetes</taxon>
        <taxon>Propionibacteriales</taxon>
        <taxon>Nocardioidaceae</taxon>
        <taxon>Aeromicrobium</taxon>
    </lineage>
</organism>
<dbReference type="PANTHER" id="PTHR35007:SF3">
    <property type="entry name" value="POSSIBLE CONSERVED ALANINE RICH MEMBRANE PROTEIN"/>
    <property type="match status" value="1"/>
</dbReference>
<accession>A0ABN2W385</accession>
<keyword evidence="3 6" id="KW-0812">Transmembrane</keyword>
<reference evidence="8 9" key="1">
    <citation type="journal article" date="2019" name="Int. J. Syst. Evol. Microbiol.">
        <title>The Global Catalogue of Microorganisms (GCM) 10K type strain sequencing project: providing services to taxonomists for standard genome sequencing and annotation.</title>
        <authorList>
            <consortium name="The Broad Institute Genomics Platform"/>
            <consortium name="The Broad Institute Genome Sequencing Center for Infectious Disease"/>
            <person name="Wu L."/>
            <person name="Ma J."/>
        </authorList>
    </citation>
    <scope>NUCLEOTIDE SEQUENCE [LARGE SCALE GENOMIC DNA]</scope>
    <source>
        <strain evidence="8 9">JCM 15749</strain>
    </source>
</reference>
<evidence type="ECO:0000313" key="9">
    <source>
        <dbReference type="Proteomes" id="UP001501480"/>
    </source>
</evidence>
<comment type="caution">
    <text evidence="8">The sequence shown here is derived from an EMBL/GenBank/DDBJ whole genome shotgun (WGS) entry which is preliminary data.</text>
</comment>
<dbReference type="PANTHER" id="PTHR35007">
    <property type="entry name" value="INTEGRAL MEMBRANE PROTEIN-RELATED"/>
    <property type="match status" value="1"/>
</dbReference>
<evidence type="ECO:0000256" key="6">
    <source>
        <dbReference type="SAM" id="Phobius"/>
    </source>
</evidence>
<sequence length="230" mass="23883">MSGLLAGLATWLLLPGWSRARAASSVASRSRSVDTVTTITILTPLACLVLLGWPVGVLVALAATPLARRTVTSLRDAGRRRRDAELVRQLPGALDLVVAALEAGRPPGSALGLVAGAVDDPLSSELATIAARLSAGGDPRAVWTHLAEHPVLGPVGRAFARADDSGMAVGRVVRAVAEEMRRTRRAAARERSRRVGVRTAGPLGLCFLPAFFLVGVVPAIAGVVLGLDLF</sequence>
<evidence type="ECO:0000259" key="7">
    <source>
        <dbReference type="Pfam" id="PF00482"/>
    </source>
</evidence>
<evidence type="ECO:0000256" key="1">
    <source>
        <dbReference type="ARBA" id="ARBA00004651"/>
    </source>
</evidence>
<dbReference type="EMBL" id="BAAAPY010000008">
    <property type="protein sequence ID" value="GAA2081440.1"/>
    <property type="molecule type" value="Genomic_DNA"/>
</dbReference>
<proteinExistence type="predicted"/>
<keyword evidence="2" id="KW-1003">Cell membrane</keyword>
<evidence type="ECO:0000313" key="8">
    <source>
        <dbReference type="EMBL" id="GAA2081440.1"/>
    </source>
</evidence>
<evidence type="ECO:0000256" key="3">
    <source>
        <dbReference type="ARBA" id="ARBA00022692"/>
    </source>
</evidence>
<keyword evidence="9" id="KW-1185">Reference proteome</keyword>
<evidence type="ECO:0000256" key="2">
    <source>
        <dbReference type="ARBA" id="ARBA00022475"/>
    </source>
</evidence>
<evidence type="ECO:0000256" key="5">
    <source>
        <dbReference type="ARBA" id="ARBA00023136"/>
    </source>
</evidence>
<keyword evidence="5 6" id="KW-0472">Membrane</keyword>
<name>A0ABN2W385_9ACTN</name>
<gene>
    <name evidence="8" type="ORF">GCM10009821_22600</name>
</gene>
<evidence type="ECO:0000256" key="4">
    <source>
        <dbReference type="ARBA" id="ARBA00022989"/>
    </source>
</evidence>
<comment type="subcellular location">
    <subcellularLocation>
        <location evidence="1">Cell membrane</location>
        <topology evidence="1">Multi-pass membrane protein</topology>
    </subcellularLocation>
</comment>
<feature type="domain" description="Type II secretion system protein GspF" evidence="7">
    <location>
        <begin position="94"/>
        <end position="216"/>
    </location>
</feature>
<keyword evidence="4 6" id="KW-1133">Transmembrane helix</keyword>
<feature type="transmembrane region" description="Helical" evidence="6">
    <location>
        <begin position="38"/>
        <end position="63"/>
    </location>
</feature>
<dbReference type="Pfam" id="PF00482">
    <property type="entry name" value="T2SSF"/>
    <property type="match status" value="1"/>
</dbReference>
<dbReference type="Proteomes" id="UP001501480">
    <property type="component" value="Unassembled WGS sequence"/>
</dbReference>